<dbReference type="STRING" id="33097.A0A150FVV9"/>
<feature type="compositionally biased region" description="Acidic residues" evidence="2">
    <location>
        <begin position="319"/>
        <end position="358"/>
    </location>
</feature>
<dbReference type="Gene3D" id="3.40.50.300">
    <property type="entry name" value="P-loop containing nucleotide triphosphate hydrolases"/>
    <property type="match status" value="1"/>
</dbReference>
<dbReference type="PANTHER" id="PTHR36681:SF3">
    <property type="entry name" value="NUCLEAR GTPASE, GERMINAL CENTER-ASSOCIATED, TANDEM DUPLICATE 3"/>
    <property type="match status" value="1"/>
</dbReference>
<feature type="coiled-coil region" evidence="1">
    <location>
        <begin position="221"/>
        <end position="252"/>
    </location>
</feature>
<accession>A0A150FVV9</accession>
<name>A0A150FVV9_GONPE</name>
<gene>
    <name evidence="3" type="ORF">GPECTOR_294g795</name>
</gene>
<dbReference type="SUPFAM" id="SSF52540">
    <property type="entry name" value="P-loop containing nucleoside triphosphate hydrolases"/>
    <property type="match status" value="1"/>
</dbReference>
<feature type="compositionally biased region" description="Basic residues" evidence="2">
    <location>
        <begin position="414"/>
        <end position="438"/>
    </location>
</feature>
<proteinExistence type="predicted"/>
<protein>
    <submittedName>
        <fullName evidence="3">Uncharacterized protein</fullName>
    </submittedName>
</protein>
<keyword evidence="1" id="KW-0175">Coiled coil</keyword>
<organism evidence="3 4">
    <name type="scientific">Gonium pectorale</name>
    <name type="common">Green alga</name>
    <dbReference type="NCBI Taxonomy" id="33097"/>
    <lineage>
        <taxon>Eukaryota</taxon>
        <taxon>Viridiplantae</taxon>
        <taxon>Chlorophyta</taxon>
        <taxon>core chlorophytes</taxon>
        <taxon>Chlorophyceae</taxon>
        <taxon>CS clade</taxon>
        <taxon>Chlamydomonadales</taxon>
        <taxon>Volvocaceae</taxon>
        <taxon>Gonium</taxon>
    </lineage>
</organism>
<comment type="caution">
    <text evidence="3">The sequence shown here is derived from an EMBL/GenBank/DDBJ whole genome shotgun (WGS) entry which is preliminary data.</text>
</comment>
<dbReference type="Proteomes" id="UP000075714">
    <property type="component" value="Unassembled WGS sequence"/>
</dbReference>
<reference evidence="4" key="1">
    <citation type="journal article" date="2016" name="Nat. Commun.">
        <title>The Gonium pectorale genome demonstrates co-option of cell cycle regulation during the evolution of multicellularity.</title>
        <authorList>
            <person name="Hanschen E.R."/>
            <person name="Marriage T.N."/>
            <person name="Ferris P.J."/>
            <person name="Hamaji T."/>
            <person name="Toyoda A."/>
            <person name="Fujiyama A."/>
            <person name="Neme R."/>
            <person name="Noguchi H."/>
            <person name="Minakuchi Y."/>
            <person name="Suzuki M."/>
            <person name="Kawai-Toyooka H."/>
            <person name="Smith D.R."/>
            <person name="Sparks H."/>
            <person name="Anderson J."/>
            <person name="Bakaric R."/>
            <person name="Luria V."/>
            <person name="Karger A."/>
            <person name="Kirschner M.W."/>
            <person name="Durand P.M."/>
            <person name="Michod R.E."/>
            <person name="Nozaki H."/>
            <person name="Olson B.J."/>
        </authorList>
    </citation>
    <scope>NUCLEOTIDE SEQUENCE [LARGE SCALE GENOMIC DNA]</scope>
    <source>
        <strain evidence="4">NIES-2863</strain>
    </source>
</reference>
<dbReference type="EMBL" id="LSYV01000293">
    <property type="protein sequence ID" value="KXZ41754.1"/>
    <property type="molecule type" value="Genomic_DNA"/>
</dbReference>
<evidence type="ECO:0000313" key="3">
    <source>
        <dbReference type="EMBL" id="KXZ41754.1"/>
    </source>
</evidence>
<keyword evidence="4" id="KW-1185">Reference proteome</keyword>
<feature type="compositionally biased region" description="Gly residues" evidence="2">
    <location>
        <begin position="361"/>
        <end position="370"/>
    </location>
</feature>
<feature type="region of interest" description="Disordered" evidence="2">
    <location>
        <begin position="1"/>
        <end position="22"/>
    </location>
</feature>
<dbReference type="OrthoDB" id="515370at2759"/>
<evidence type="ECO:0000256" key="2">
    <source>
        <dbReference type="SAM" id="MobiDB-lite"/>
    </source>
</evidence>
<feature type="region of interest" description="Disordered" evidence="2">
    <location>
        <begin position="271"/>
        <end position="443"/>
    </location>
</feature>
<dbReference type="InterPro" id="IPR027417">
    <property type="entry name" value="P-loop_NTPase"/>
</dbReference>
<dbReference type="PANTHER" id="PTHR36681">
    <property type="entry name" value="NUCLEAR GTPASE, GERMINAL CENTER-ASSOCIATED, TANDEM DUPLICATE 3"/>
    <property type="match status" value="1"/>
</dbReference>
<feature type="compositionally biased region" description="Acidic residues" evidence="2">
    <location>
        <begin position="393"/>
        <end position="409"/>
    </location>
</feature>
<feature type="compositionally biased region" description="Acidic residues" evidence="2">
    <location>
        <begin position="371"/>
        <end position="384"/>
    </location>
</feature>
<dbReference type="AlphaFoldDB" id="A0A150FVV9"/>
<evidence type="ECO:0000313" key="4">
    <source>
        <dbReference type="Proteomes" id="UP000075714"/>
    </source>
</evidence>
<evidence type="ECO:0000256" key="1">
    <source>
        <dbReference type="SAM" id="Coils"/>
    </source>
</evidence>
<sequence>MLSIRRAQPTAERFPLSATGPGEAATAKLQPAMLEAVYGRSVIRAPGLSLEKLKGVQNTLTKLLGKTLTLPPTSNEKAFRQEIGKYVESSSKAGGLQAWPLVKVCRIQGRFKTLPRNAILVDLPGVRDSNEARAAVAERYLRRCDAVWVAAPITRAVSDKTAKELLDSSFRRRLVMEGQLDALTFICTKTDDIEASDTRRTLGDAGVCERAGVSPEALEELDAVLEAREAAEEAADAAVERLQRQLRSVKGRWTAAFKKADAACAALEDLPSGQRPEGFRELRRAVAPPPGLSRDEAGPRKRRRGGPRGGGGRAPSEGSGDEEGDGEGASESEQEEAQTASDEEAAESDMEDEGEEQGEGNSDGEGGGGSEGEEVSDEVEECSDADSASAEPSESEDDASADSEEDDGEDGPRAKGRGWRSRPRAGGKRKRPVSKRLAAKSPPQLMEELRREVDKIQQARSEHKVLQPQLKAARRDHQAASARFTAERRRLAAICARARNAFSSEQLRRDFHEGLAEVADQAGDSSRAEQYAAIQLPVFCISARDAQKLEGRCKRDGPVAAFNRLEDTEVPALRRHLRDAADAARLRAQRRLALGVLGFLNSAGGTLLSQRLDASHRAMHALQSAFECELAALRHRLGDVAAQLGAELRAELGRGLSPRLGLGAQLAAQGAVARARRWAAALHPSTYRATVAREGFHKSAALAITAASKNMPDFRDGVVDFNGQLASPILDAVSTCWDELWNRRLGQLLSDAERRGLAAVEAAVQGVRRRLLAELGARAEVQLAAIDSVHEEVKRHESRKLQLRAAEAAAEALDGARGLSADRHVERAVQLEMLPLYAEQRADRGRGVCHRNQVAMETFLAHRARGMLAGAAGVLERGAWELLAELQSRLRQALAELHRGASARFALLW</sequence>